<keyword evidence="6 7" id="KW-0472">Membrane</keyword>
<keyword evidence="5 7" id="KW-1133">Transmembrane helix</keyword>
<proteinExistence type="inferred from homology"/>
<keyword evidence="4 7" id="KW-0812">Transmembrane</keyword>
<accession>A0A9C7G7J3</accession>
<keyword evidence="10" id="KW-1185">Reference proteome</keyword>
<evidence type="ECO:0000256" key="6">
    <source>
        <dbReference type="ARBA" id="ARBA00023136"/>
    </source>
</evidence>
<dbReference type="InterPro" id="IPR051311">
    <property type="entry name" value="DedA_domain"/>
</dbReference>
<dbReference type="EMBL" id="CAKJTG010000003">
    <property type="protein sequence ID" value="CAG9606967.1"/>
    <property type="molecule type" value="Genomic_DNA"/>
</dbReference>
<gene>
    <name evidence="9" type="ORF">NEOCIP111885_00655</name>
</gene>
<organism evidence="9 10">
    <name type="scientific">Pseudoneobacillus rhizosphaerae</name>
    <dbReference type="NCBI Taxonomy" id="2880968"/>
    <lineage>
        <taxon>Bacteria</taxon>
        <taxon>Bacillati</taxon>
        <taxon>Bacillota</taxon>
        <taxon>Bacilli</taxon>
        <taxon>Bacillales</taxon>
        <taxon>Bacillaceae</taxon>
        <taxon>Pseudoneobacillus</taxon>
    </lineage>
</organism>
<name>A0A9C7G7J3_9BACI</name>
<dbReference type="Proteomes" id="UP000789845">
    <property type="component" value="Unassembled WGS sequence"/>
</dbReference>
<feature type="transmembrane region" description="Helical" evidence="7">
    <location>
        <begin position="166"/>
        <end position="184"/>
    </location>
</feature>
<evidence type="ECO:0000259" key="8">
    <source>
        <dbReference type="Pfam" id="PF09335"/>
    </source>
</evidence>
<evidence type="ECO:0000256" key="7">
    <source>
        <dbReference type="SAM" id="Phobius"/>
    </source>
</evidence>
<dbReference type="PANTHER" id="PTHR42709">
    <property type="entry name" value="ALKALINE PHOSPHATASE LIKE PROTEIN"/>
    <property type="match status" value="1"/>
</dbReference>
<feature type="transmembrane region" description="Helical" evidence="7">
    <location>
        <begin position="12"/>
        <end position="39"/>
    </location>
</feature>
<evidence type="ECO:0000256" key="2">
    <source>
        <dbReference type="ARBA" id="ARBA00010792"/>
    </source>
</evidence>
<dbReference type="GO" id="GO:0005886">
    <property type="term" value="C:plasma membrane"/>
    <property type="evidence" value="ECO:0007669"/>
    <property type="project" value="UniProtKB-SubCell"/>
</dbReference>
<evidence type="ECO:0000256" key="5">
    <source>
        <dbReference type="ARBA" id="ARBA00022989"/>
    </source>
</evidence>
<dbReference type="Pfam" id="PF09335">
    <property type="entry name" value="VTT_dom"/>
    <property type="match status" value="1"/>
</dbReference>
<feature type="transmembrane region" description="Helical" evidence="7">
    <location>
        <begin position="51"/>
        <end position="72"/>
    </location>
</feature>
<feature type="transmembrane region" description="Helical" evidence="7">
    <location>
        <begin position="125"/>
        <end position="146"/>
    </location>
</feature>
<reference evidence="9" key="1">
    <citation type="submission" date="2021-10" db="EMBL/GenBank/DDBJ databases">
        <authorList>
            <person name="Criscuolo A."/>
        </authorList>
    </citation>
    <scope>NUCLEOTIDE SEQUENCE</scope>
    <source>
        <strain evidence="9">CIP111885</strain>
    </source>
</reference>
<protein>
    <recommendedName>
        <fullName evidence="8">VTT domain-containing protein</fullName>
    </recommendedName>
</protein>
<dbReference type="RefSeq" id="WP_230495240.1">
    <property type="nucleotide sequence ID" value="NZ_CAKJTG010000003.1"/>
</dbReference>
<evidence type="ECO:0000313" key="10">
    <source>
        <dbReference type="Proteomes" id="UP000789845"/>
    </source>
</evidence>
<evidence type="ECO:0000256" key="3">
    <source>
        <dbReference type="ARBA" id="ARBA00022475"/>
    </source>
</evidence>
<feature type="domain" description="VTT" evidence="8">
    <location>
        <begin position="30"/>
        <end position="148"/>
    </location>
</feature>
<comment type="caution">
    <text evidence="9">The sequence shown here is derived from an EMBL/GenBank/DDBJ whole genome shotgun (WGS) entry which is preliminary data.</text>
</comment>
<keyword evidence="3" id="KW-1003">Cell membrane</keyword>
<dbReference type="PANTHER" id="PTHR42709:SF6">
    <property type="entry name" value="UNDECAPRENYL PHOSPHATE TRANSPORTER A"/>
    <property type="match status" value="1"/>
</dbReference>
<evidence type="ECO:0000256" key="1">
    <source>
        <dbReference type="ARBA" id="ARBA00004651"/>
    </source>
</evidence>
<comment type="subcellular location">
    <subcellularLocation>
        <location evidence="1">Cell membrane</location>
        <topology evidence="1">Multi-pass membrane protein</topology>
    </subcellularLocation>
</comment>
<evidence type="ECO:0000256" key="4">
    <source>
        <dbReference type="ARBA" id="ARBA00022692"/>
    </source>
</evidence>
<sequence>MVQQFLEWIHAIGLPGLFLVMVLEGSSLPFPGVIMVLSFGYLFSPGYVDTAVIALGMSLSYSLASLIPYYLGRKLERHIPKRMKKGLKKGQLFFNKYGIWSIALSRPFGIGNYISYVAGMSNVHLFKYFTLTFLGIYPWSFVMILLGDYFNGNYEAFKNYFSTYSIYGYGAVILVLSIIFLFYYKKSKREKNLITDIKERGQNN</sequence>
<comment type="similarity">
    <text evidence="2">Belongs to the DedA family.</text>
</comment>
<dbReference type="AlphaFoldDB" id="A0A9C7G7J3"/>
<dbReference type="InterPro" id="IPR032816">
    <property type="entry name" value="VTT_dom"/>
</dbReference>
<evidence type="ECO:0000313" key="9">
    <source>
        <dbReference type="EMBL" id="CAG9606967.1"/>
    </source>
</evidence>